<keyword evidence="3" id="KW-1185">Reference proteome</keyword>
<feature type="compositionally biased region" description="Polar residues" evidence="1">
    <location>
        <begin position="323"/>
        <end position="332"/>
    </location>
</feature>
<dbReference type="EMBL" id="BRPK01000005">
    <property type="protein sequence ID" value="GLB38686.1"/>
    <property type="molecule type" value="Genomic_DNA"/>
</dbReference>
<feature type="compositionally biased region" description="Acidic residues" evidence="1">
    <location>
        <begin position="458"/>
        <end position="468"/>
    </location>
</feature>
<feature type="compositionally biased region" description="Low complexity" evidence="1">
    <location>
        <begin position="186"/>
        <end position="203"/>
    </location>
</feature>
<feature type="compositionally biased region" description="Polar residues" evidence="1">
    <location>
        <begin position="553"/>
        <end position="569"/>
    </location>
</feature>
<feature type="compositionally biased region" description="Pro residues" evidence="1">
    <location>
        <begin position="29"/>
        <end position="42"/>
    </location>
</feature>
<evidence type="ECO:0000256" key="1">
    <source>
        <dbReference type="SAM" id="MobiDB-lite"/>
    </source>
</evidence>
<dbReference type="Proteomes" id="UP001063166">
    <property type="component" value="Unassembled WGS sequence"/>
</dbReference>
<evidence type="ECO:0000313" key="2">
    <source>
        <dbReference type="EMBL" id="GLB38686.1"/>
    </source>
</evidence>
<accession>A0A9P3PNT3</accession>
<feature type="compositionally biased region" description="Basic and acidic residues" evidence="1">
    <location>
        <begin position="76"/>
        <end position="91"/>
    </location>
</feature>
<dbReference type="AlphaFoldDB" id="A0A9P3PNT3"/>
<feature type="compositionally biased region" description="Basic and acidic residues" evidence="1">
    <location>
        <begin position="448"/>
        <end position="457"/>
    </location>
</feature>
<evidence type="ECO:0000313" key="3">
    <source>
        <dbReference type="Proteomes" id="UP001063166"/>
    </source>
</evidence>
<feature type="region of interest" description="Disordered" evidence="1">
    <location>
        <begin position="433"/>
        <end position="575"/>
    </location>
</feature>
<feature type="compositionally biased region" description="Basic and acidic residues" evidence="1">
    <location>
        <begin position="469"/>
        <end position="480"/>
    </location>
</feature>
<protein>
    <submittedName>
        <fullName evidence="2">SH3 domain-containing protein</fullName>
    </submittedName>
</protein>
<reference evidence="2" key="1">
    <citation type="submission" date="2022-07" db="EMBL/GenBank/DDBJ databases">
        <title>The genome of Lyophyllum shimeji provides insight into the initial evolution of ectomycorrhizal fungal genome.</title>
        <authorList>
            <person name="Kobayashi Y."/>
            <person name="Shibata T."/>
            <person name="Hirakawa H."/>
            <person name="Shigenobu S."/>
            <person name="Nishiyama T."/>
            <person name="Yamada A."/>
            <person name="Hasebe M."/>
            <person name="Kawaguchi M."/>
        </authorList>
    </citation>
    <scope>NUCLEOTIDE SEQUENCE</scope>
    <source>
        <strain evidence="2">AT787</strain>
    </source>
</reference>
<comment type="caution">
    <text evidence="2">The sequence shown here is derived from an EMBL/GenBank/DDBJ whole genome shotgun (WGS) entry which is preliminary data.</text>
</comment>
<feature type="compositionally biased region" description="Polar residues" evidence="1">
    <location>
        <begin position="269"/>
        <end position="288"/>
    </location>
</feature>
<feature type="compositionally biased region" description="Polar residues" evidence="1">
    <location>
        <begin position="521"/>
        <end position="533"/>
    </location>
</feature>
<proteinExistence type="predicted"/>
<sequence>MSDQQTPPPKPKPGSLRDRIAAFEKPAGNAPPPGPAPAPRPKPGGFSWKPKQPSPPSSPSSGDGERKAGGTMSASDAKESIGKGVSLKERMAALQNRGAFGAPPPVAPKPALEKPKWKPPPAITPVDNDDDDEPSRRESSKSPPPIRKLSLDRPKEEGVEEESKHPAEGRDQGEADPEEEERQRRAAIAARMARLGGARVGMAPMFGRQPAAKKPEAQEEEPANVQAPKEDEAMKDISAASPPSDIVAEEASQPSETSPERSAKPTRKGSASSSLLSDPEAQQSRSPPTSMPLPSAPRRAGPPRKKAVKSPEIPPAAVLAQPLTDSPDSVPTSDPAGAPEMSAVIEESAKKAAAGNLEEEIGEVDKDAVEPTEIVSSPENVPAPPGVEFTKKESVIDEQFDEEDAAQEEDTVPIVGEDSAQLQATVEEALDKTVTPSHSVAIPQEAGVDAHQERAVEAEELDAPDTEDSPSKAEDGREEAVTGAADESEEDEEAARRQRIAEKLAKMGGVNPFAAPPQRRPSGSSEDIQTSPPLTKRASVGSPPPQQRRKSSLETSQSAEVTSGSLSETRSQDGK</sequence>
<dbReference type="OrthoDB" id="2804637at2759"/>
<feature type="region of interest" description="Disordered" evidence="1">
    <location>
        <begin position="1"/>
        <end position="388"/>
    </location>
</feature>
<name>A0A9P3PNT3_LYOSH</name>
<feature type="compositionally biased region" description="Basic and acidic residues" evidence="1">
    <location>
        <begin position="494"/>
        <end position="505"/>
    </location>
</feature>
<feature type="compositionally biased region" description="Pro residues" evidence="1">
    <location>
        <begin position="1"/>
        <end position="12"/>
    </location>
</feature>
<feature type="compositionally biased region" description="Basic and acidic residues" evidence="1">
    <location>
        <begin position="149"/>
        <end position="173"/>
    </location>
</feature>
<organism evidence="2 3">
    <name type="scientific">Lyophyllum shimeji</name>
    <name type="common">Hon-shimeji</name>
    <name type="synonym">Tricholoma shimeji</name>
    <dbReference type="NCBI Taxonomy" id="47721"/>
    <lineage>
        <taxon>Eukaryota</taxon>
        <taxon>Fungi</taxon>
        <taxon>Dikarya</taxon>
        <taxon>Basidiomycota</taxon>
        <taxon>Agaricomycotina</taxon>
        <taxon>Agaricomycetes</taxon>
        <taxon>Agaricomycetidae</taxon>
        <taxon>Agaricales</taxon>
        <taxon>Tricholomatineae</taxon>
        <taxon>Lyophyllaceae</taxon>
        <taxon>Lyophyllum</taxon>
    </lineage>
</organism>
<gene>
    <name evidence="2" type="primary">BBC1</name>
    <name evidence="2" type="ORF">LshimejAT787_0505510</name>
</gene>